<feature type="region of interest" description="Disordered" evidence="5">
    <location>
        <begin position="249"/>
        <end position="281"/>
    </location>
</feature>
<evidence type="ECO:0000256" key="4">
    <source>
        <dbReference type="PROSITE-ProRule" id="PRU00236"/>
    </source>
</evidence>
<reference evidence="7" key="1">
    <citation type="submission" date="2023-07" db="EMBL/GenBank/DDBJ databases">
        <title>Genomic Encyclopedia of Type Strains, Phase IV (KMG-IV): sequencing the most valuable type-strain genomes for metagenomic binning, comparative biology and taxonomic classification.</title>
        <authorList>
            <person name="Goeker M."/>
        </authorList>
    </citation>
    <scope>NUCLEOTIDE SEQUENCE</scope>
    <source>
        <strain evidence="7">DSM 24202</strain>
    </source>
</reference>
<feature type="domain" description="Deacetylase sirtuin-type" evidence="6">
    <location>
        <begin position="1"/>
        <end position="250"/>
    </location>
</feature>
<evidence type="ECO:0000256" key="2">
    <source>
        <dbReference type="ARBA" id="ARBA00022679"/>
    </source>
</evidence>
<dbReference type="EMBL" id="JAUSVL010000001">
    <property type="protein sequence ID" value="MDQ0290962.1"/>
    <property type="molecule type" value="Genomic_DNA"/>
</dbReference>
<dbReference type="RefSeq" id="WP_307263072.1">
    <property type="nucleotide sequence ID" value="NZ_JAUSVL010000001.1"/>
</dbReference>
<feature type="binding site" evidence="4">
    <location>
        <position position="133"/>
    </location>
    <ligand>
        <name>Zn(2+)</name>
        <dbReference type="ChEBI" id="CHEBI:29105"/>
    </ligand>
</feature>
<gene>
    <name evidence="7" type="ORF">J3R75_003069</name>
</gene>
<evidence type="ECO:0000259" key="6">
    <source>
        <dbReference type="PROSITE" id="PS50305"/>
    </source>
</evidence>
<evidence type="ECO:0000313" key="7">
    <source>
        <dbReference type="EMBL" id="MDQ0290962.1"/>
    </source>
</evidence>
<evidence type="ECO:0000256" key="3">
    <source>
        <dbReference type="ARBA" id="ARBA00023027"/>
    </source>
</evidence>
<feature type="active site" description="Proton acceptor" evidence="4">
    <location>
        <position position="122"/>
    </location>
</feature>
<keyword evidence="7" id="KW-0378">Hydrolase</keyword>
<name>A0AAE3VHW6_9BACT</name>
<feature type="binding site" evidence="4">
    <location>
        <position position="130"/>
    </location>
    <ligand>
        <name>Zn(2+)</name>
        <dbReference type="ChEBI" id="CHEBI:29105"/>
    </ligand>
</feature>
<dbReference type="PANTHER" id="PTHR11085:SF4">
    <property type="entry name" value="NAD-DEPENDENT PROTEIN DEACYLASE"/>
    <property type="match status" value="1"/>
</dbReference>
<dbReference type="InterPro" id="IPR003000">
    <property type="entry name" value="Sirtuin"/>
</dbReference>
<keyword evidence="8" id="KW-1185">Reference proteome</keyword>
<dbReference type="GO" id="GO:0017136">
    <property type="term" value="F:histone deacetylase activity, NAD-dependent"/>
    <property type="evidence" value="ECO:0007669"/>
    <property type="project" value="TreeGrafter"/>
</dbReference>
<dbReference type="GO" id="GO:0070403">
    <property type="term" value="F:NAD+ binding"/>
    <property type="evidence" value="ECO:0007669"/>
    <property type="project" value="InterPro"/>
</dbReference>
<dbReference type="PROSITE" id="PS50305">
    <property type="entry name" value="SIRTUIN"/>
    <property type="match status" value="1"/>
</dbReference>
<dbReference type="EC" id="2.3.1.286" evidence="1"/>
<dbReference type="InterPro" id="IPR026590">
    <property type="entry name" value="Ssirtuin_cat_dom"/>
</dbReference>
<keyword evidence="3" id="KW-0520">NAD</keyword>
<keyword evidence="4" id="KW-0479">Metal-binding</keyword>
<dbReference type="AlphaFoldDB" id="A0AAE3VHW6"/>
<dbReference type="InterPro" id="IPR026591">
    <property type="entry name" value="Sirtuin_cat_small_dom_sf"/>
</dbReference>
<keyword evidence="2" id="KW-0808">Transferase</keyword>
<dbReference type="CDD" id="cd01407">
    <property type="entry name" value="SIR2-fam"/>
    <property type="match status" value="1"/>
</dbReference>
<dbReference type="SUPFAM" id="SSF52467">
    <property type="entry name" value="DHS-like NAD/FAD-binding domain"/>
    <property type="match status" value="1"/>
</dbReference>
<feature type="binding site" evidence="4">
    <location>
        <position position="154"/>
    </location>
    <ligand>
        <name>Zn(2+)</name>
        <dbReference type="ChEBI" id="CHEBI:29105"/>
    </ligand>
</feature>
<evidence type="ECO:0000313" key="8">
    <source>
        <dbReference type="Proteomes" id="UP001238163"/>
    </source>
</evidence>
<feature type="binding site" evidence="4">
    <location>
        <position position="156"/>
    </location>
    <ligand>
        <name>Zn(2+)</name>
        <dbReference type="ChEBI" id="CHEBI:29105"/>
    </ligand>
</feature>
<organism evidence="7 8">
    <name type="scientific">Oligosphaera ethanolica</name>
    <dbReference type="NCBI Taxonomy" id="760260"/>
    <lineage>
        <taxon>Bacteria</taxon>
        <taxon>Pseudomonadati</taxon>
        <taxon>Lentisphaerota</taxon>
        <taxon>Oligosphaeria</taxon>
        <taxon>Oligosphaerales</taxon>
        <taxon>Oligosphaeraceae</taxon>
        <taxon>Oligosphaera</taxon>
    </lineage>
</organism>
<dbReference type="PANTHER" id="PTHR11085">
    <property type="entry name" value="NAD-DEPENDENT PROTEIN DEACYLASE SIRTUIN-5, MITOCHONDRIAL-RELATED"/>
    <property type="match status" value="1"/>
</dbReference>
<dbReference type="GO" id="GO:0046872">
    <property type="term" value="F:metal ion binding"/>
    <property type="evidence" value="ECO:0007669"/>
    <property type="project" value="UniProtKB-KW"/>
</dbReference>
<keyword evidence="4" id="KW-0862">Zinc</keyword>
<evidence type="ECO:0000256" key="1">
    <source>
        <dbReference type="ARBA" id="ARBA00012928"/>
    </source>
</evidence>
<sequence>MATEHDINKLAALFAGARRITCLSGAGMSTESGIPDYRSSKGLYNTLTSEQVFDIARFRRKPELFYSVIGPLYLSILKAQPNAGHVALAQLADRFGKELVIATQNIDGLHQKAGSRVVHEVHGTMDTLSCQDCGSQALAKSFLNELGKGEVLRHRCGGVFKPDITFFGEQLPAAAFSASLDAMADADLVLVLGTSLQVYPAASLPDARRDGCPLLIVNRTPTAMDDKADMVFHDSIGELLPQVLAQMDHGAQPGSQRGQRSDYHSALFNNNPTHLQRKNDL</sequence>
<protein>
    <recommendedName>
        <fullName evidence="1">protein acetyllysine N-acetyltransferase</fullName>
        <ecNumber evidence="1">2.3.1.286</ecNumber>
    </recommendedName>
</protein>
<dbReference type="InterPro" id="IPR029035">
    <property type="entry name" value="DHS-like_NAD/FAD-binding_dom"/>
</dbReference>
<dbReference type="Gene3D" id="3.40.50.1220">
    <property type="entry name" value="TPP-binding domain"/>
    <property type="match status" value="1"/>
</dbReference>
<dbReference type="Proteomes" id="UP001238163">
    <property type="component" value="Unassembled WGS sequence"/>
</dbReference>
<dbReference type="InterPro" id="IPR050134">
    <property type="entry name" value="NAD-dep_sirtuin_deacylases"/>
</dbReference>
<evidence type="ECO:0000256" key="5">
    <source>
        <dbReference type="SAM" id="MobiDB-lite"/>
    </source>
</evidence>
<dbReference type="Pfam" id="PF02146">
    <property type="entry name" value="SIR2"/>
    <property type="match status" value="1"/>
</dbReference>
<dbReference type="GO" id="GO:0016787">
    <property type="term" value="F:hydrolase activity"/>
    <property type="evidence" value="ECO:0007669"/>
    <property type="project" value="UniProtKB-KW"/>
</dbReference>
<dbReference type="Gene3D" id="3.30.1600.10">
    <property type="entry name" value="SIR2/SIRT2 'Small Domain"/>
    <property type="match status" value="1"/>
</dbReference>
<comment type="caution">
    <text evidence="7">The sequence shown here is derived from an EMBL/GenBank/DDBJ whole genome shotgun (WGS) entry which is preliminary data.</text>
</comment>
<accession>A0AAE3VHW6</accession>
<proteinExistence type="predicted"/>